<dbReference type="GO" id="GO:0003697">
    <property type="term" value="F:single-stranded DNA binding"/>
    <property type="evidence" value="ECO:0007669"/>
    <property type="project" value="InterPro"/>
</dbReference>
<evidence type="ECO:0000256" key="6">
    <source>
        <dbReference type="ARBA" id="ARBA00023125"/>
    </source>
</evidence>
<dbReference type="GO" id="GO:0016829">
    <property type="term" value="F:lyase activity"/>
    <property type="evidence" value="ECO:0007669"/>
    <property type="project" value="UniProtKB-KW"/>
</dbReference>
<dbReference type="AlphaFoldDB" id="A0A1S7LBZ0"/>
<dbReference type="PANTHER" id="PTHR13604:SF0">
    <property type="entry name" value="ABASIC SITE PROCESSING PROTEIN HMCES"/>
    <property type="match status" value="1"/>
</dbReference>
<organism evidence="9">
    <name type="scientific">Magnetococcus massalia (strain MO-1)</name>
    <dbReference type="NCBI Taxonomy" id="451514"/>
    <lineage>
        <taxon>Bacteria</taxon>
        <taxon>Pseudomonadati</taxon>
        <taxon>Pseudomonadota</taxon>
        <taxon>Magnetococcia</taxon>
        <taxon>Magnetococcales</taxon>
        <taxon>Magnetococcaceae</taxon>
        <taxon>Magnetococcus</taxon>
    </lineage>
</organism>
<dbReference type="EC" id="3.4.-.-" evidence="8"/>
<dbReference type="GO" id="GO:0008233">
    <property type="term" value="F:peptidase activity"/>
    <property type="evidence" value="ECO:0007669"/>
    <property type="project" value="UniProtKB-KW"/>
</dbReference>
<keyword evidence="6" id="KW-0238">DNA-binding</keyword>
<evidence type="ECO:0000256" key="5">
    <source>
        <dbReference type="ARBA" id="ARBA00023124"/>
    </source>
</evidence>
<dbReference type="EMBL" id="LO017727">
    <property type="protein sequence ID" value="CRH04245.1"/>
    <property type="molecule type" value="Genomic_DNA"/>
</dbReference>
<dbReference type="SUPFAM" id="SSF143081">
    <property type="entry name" value="BB1717-like"/>
    <property type="match status" value="1"/>
</dbReference>
<keyword evidence="2 8" id="KW-0645">Protease</keyword>
<protein>
    <recommendedName>
        <fullName evidence="8">Abasic site processing protein</fullName>
        <ecNumber evidence="8">3.4.-.-</ecNumber>
    </recommendedName>
</protein>
<gene>
    <name evidence="9" type="ORF">MAGMO_0029</name>
</gene>
<evidence type="ECO:0000256" key="4">
    <source>
        <dbReference type="ARBA" id="ARBA00022801"/>
    </source>
</evidence>
<proteinExistence type="inferred from homology"/>
<keyword evidence="5" id="KW-0190">Covalent protein-DNA linkage</keyword>
<evidence type="ECO:0000256" key="7">
    <source>
        <dbReference type="ARBA" id="ARBA00023239"/>
    </source>
</evidence>
<name>A0A1S7LBZ0_MAGMO</name>
<comment type="similarity">
    <text evidence="1 8">Belongs to the SOS response-associated peptidase family.</text>
</comment>
<evidence type="ECO:0000313" key="9">
    <source>
        <dbReference type="EMBL" id="CRH04245.1"/>
    </source>
</evidence>
<keyword evidence="4 8" id="KW-0378">Hydrolase</keyword>
<evidence type="ECO:0000256" key="8">
    <source>
        <dbReference type="RuleBase" id="RU364100"/>
    </source>
</evidence>
<reference evidence="9" key="1">
    <citation type="submission" date="2015-04" db="EMBL/GenBank/DDBJ databases">
        <authorList>
            <person name="Syromyatnikov M.Y."/>
            <person name="Popov V.N."/>
        </authorList>
    </citation>
    <scope>NUCLEOTIDE SEQUENCE</scope>
    <source>
        <strain evidence="9">MO-1</strain>
    </source>
</reference>
<accession>A0A1S7LBZ0</accession>
<dbReference type="GO" id="GO:0106300">
    <property type="term" value="P:protein-DNA covalent cross-linking repair"/>
    <property type="evidence" value="ECO:0007669"/>
    <property type="project" value="InterPro"/>
</dbReference>
<dbReference type="GO" id="GO:0006508">
    <property type="term" value="P:proteolysis"/>
    <property type="evidence" value="ECO:0007669"/>
    <property type="project" value="UniProtKB-KW"/>
</dbReference>
<dbReference type="PANTHER" id="PTHR13604">
    <property type="entry name" value="DC12-RELATED"/>
    <property type="match status" value="1"/>
</dbReference>
<dbReference type="Pfam" id="PF02586">
    <property type="entry name" value="SRAP"/>
    <property type="match status" value="1"/>
</dbReference>
<dbReference type="InterPro" id="IPR003738">
    <property type="entry name" value="SRAP"/>
</dbReference>
<keyword evidence="7" id="KW-0456">Lyase</keyword>
<evidence type="ECO:0000256" key="3">
    <source>
        <dbReference type="ARBA" id="ARBA00022763"/>
    </source>
</evidence>
<dbReference type="Gene3D" id="3.90.1680.10">
    <property type="entry name" value="SOS response associated peptidase-like"/>
    <property type="match status" value="1"/>
</dbReference>
<keyword evidence="3" id="KW-0227">DNA damage</keyword>
<sequence>MCGRFAQIDAPMEMVEAMGGVVHEPVHLHYNISPGQWAMGYRLGPQGPELLSMRWGLLPPWSSDASHARRQSQARMESVAEKPSFRQAFRRRRCVLPVDGYFEWQGPAQRRQPWYMQGREGLMMLAGLWERWEDPQGDAVETFAVITTEATGEAAQIHHRMPLTIPPQGLKAWLDPSFAAPEKLLQSYARATPQQQLHPVTRRVNHPDFDDPICLQPLSAESLRREQGAEQMSLF</sequence>
<evidence type="ECO:0000256" key="2">
    <source>
        <dbReference type="ARBA" id="ARBA00022670"/>
    </source>
</evidence>
<evidence type="ECO:0000256" key="1">
    <source>
        <dbReference type="ARBA" id="ARBA00008136"/>
    </source>
</evidence>
<dbReference type="InterPro" id="IPR036590">
    <property type="entry name" value="SRAP-like"/>
</dbReference>